<dbReference type="AlphaFoldDB" id="B9G096"/>
<protein>
    <submittedName>
        <fullName evidence="2">Uncharacterized protein</fullName>
    </submittedName>
</protein>
<feature type="region of interest" description="Disordered" evidence="1">
    <location>
        <begin position="61"/>
        <end position="101"/>
    </location>
</feature>
<accession>B9G096</accession>
<dbReference type="EMBL" id="CM000145">
    <property type="protein sequence ID" value="EEE68463.1"/>
    <property type="molecule type" value="Genomic_DNA"/>
</dbReference>
<evidence type="ECO:0000313" key="2">
    <source>
        <dbReference type="EMBL" id="EEE68463.1"/>
    </source>
</evidence>
<dbReference type="Proteomes" id="UP000007752">
    <property type="component" value="Chromosome 8"/>
</dbReference>
<name>B9G096_ORYSJ</name>
<sequence>MAVVARGRECAHSGVASRERWGAKAKDGRRARGRMDRKDRLRWTQVNAGSSIPRRAKLAEFGLSPKAPDPLKSAATDGGERGEGCARDGNRGGHTAAEVGE</sequence>
<proteinExistence type="predicted"/>
<feature type="region of interest" description="Disordered" evidence="1">
    <location>
        <begin position="1"/>
        <end position="36"/>
    </location>
</feature>
<evidence type="ECO:0000256" key="1">
    <source>
        <dbReference type="SAM" id="MobiDB-lite"/>
    </source>
</evidence>
<reference evidence="2" key="2">
    <citation type="submission" date="2008-12" db="EMBL/GenBank/DDBJ databases">
        <title>Improved gene annotation of the rice (Oryza sativa) genomes.</title>
        <authorList>
            <person name="Wang J."/>
            <person name="Li R."/>
            <person name="Fan W."/>
            <person name="Huang Q."/>
            <person name="Zhang J."/>
            <person name="Zhou Y."/>
            <person name="Hu Y."/>
            <person name="Zi S."/>
            <person name="Li J."/>
            <person name="Ni P."/>
            <person name="Zheng H."/>
            <person name="Zhang Y."/>
            <person name="Zhao M."/>
            <person name="Hao Q."/>
            <person name="McDermott J."/>
            <person name="Samudrala R."/>
            <person name="Kristiansen K."/>
            <person name="Wong G.K.-S."/>
        </authorList>
    </citation>
    <scope>NUCLEOTIDE SEQUENCE</scope>
</reference>
<feature type="compositionally biased region" description="Basic and acidic residues" evidence="1">
    <location>
        <begin position="78"/>
        <end position="91"/>
    </location>
</feature>
<gene>
    <name evidence="2" type="ORF">OsJ_26859</name>
</gene>
<reference evidence="2" key="1">
    <citation type="journal article" date="2005" name="PLoS Biol.">
        <title>The genomes of Oryza sativa: a history of duplications.</title>
        <authorList>
            <person name="Yu J."/>
            <person name="Wang J."/>
            <person name="Lin W."/>
            <person name="Li S."/>
            <person name="Li H."/>
            <person name="Zhou J."/>
            <person name="Ni P."/>
            <person name="Dong W."/>
            <person name="Hu S."/>
            <person name="Zeng C."/>
            <person name="Zhang J."/>
            <person name="Zhang Y."/>
            <person name="Li R."/>
            <person name="Xu Z."/>
            <person name="Li S."/>
            <person name="Li X."/>
            <person name="Zheng H."/>
            <person name="Cong L."/>
            <person name="Lin L."/>
            <person name="Yin J."/>
            <person name="Geng J."/>
            <person name="Li G."/>
            <person name="Shi J."/>
            <person name="Liu J."/>
            <person name="Lv H."/>
            <person name="Li J."/>
            <person name="Wang J."/>
            <person name="Deng Y."/>
            <person name="Ran L."/>
            <person name="Shi X."/>
            <person name="Wang X."/>
            <person name="Wu Q."/>
            <person name="Li C."/>
            <person name="Ren X."/>
            <person name="Wang J."/>
            <person name="Wang X."/>
            <person name="Li D."/>
            <person name="Liu D."/>
            <person name="Zhang X."/>
            <person name="Ji Z."/>
            <person name="Zhao W."/>
            <person name="Sun Y."/>
            <person name="Zhang Z."/>
            <person name="Bao J."/>
            <person name="Han Y."/>
            <person name="Dong L."/>
            <person name="Ji J."/>
            <person name="Chen P."/>
            <person name="Wu S."/>
            <person name="Liu J."/>
            <person name="Xiao Y."/>
            <person name="Bu D."/>
            <person name="Tan J."/>
            <person name="Yang L."/>
            <person name="Ye C."/>
            <person name="Zhang J."/>
            <person name="Xu J."/>
            <person name="Zhou Y."/>
            <person name="Yu Y."/>
            <person name="Zhang B."/>
            <person name="Zhuang S."/>
            <person name="Wei H."/>
            <person name="Liu B."/>
            <person name="Lei M."/>
            <person name="Yu H."/>
            <person name="Li Y."/>
            <person name="Xu H."/>
            <person name="Wei S."/>
            <person name="He X."/>
            <person name="Fang L."/>
            <person name="Zhang Z."/>
            <person name="Zhang Y."/>
            <person name="Huang X."/>
            <person name="Su Z."/>
            <person name="Tong W."/>
            <person name="Li J."/>
            <person name="Tong Z."/>
            <person name="Li S."/>
            <person name="Ye J."/>
            <person name="Wang L."/>
            <person name="Fang L."/>
            <person name="Lei T."/>
            <person name="Chen C."/>
            <person name="Chen H."/>
            <person name="Xu Z."/>
            <person name="Li H."/>
            <person name="Huang H."/>
            <person name="Zhang F."/>
            <person name="Xu H."/>
            <person name="Li N."/>
            <person name="Zhao C."/>
            <person name="Li S."/>
            <person name="Dong L."/>
            <person name="Huang Y."/>
            <person name="Li L."/>
            <person name="Xi Y."/>
            <person name="Qi Q."/>
            <person name="Li W."/>
            <person name="Zhang B."/>
            <person name="Hu W."/>
            <person name="Zhang Y."/>
            <person name="Tian X."/>
            <person name="Jiao Y."/>
            <person name="Liang X."/>
            <person name="Jin J."/>
            <person name="Gao L."/>
            <person name="Zheng W."/>
            <person name="Hao B."/>
            <person name="Liu S."/>
            <person name="Wang W."/>
            <person name="Yuan L."/>
            <person name="Cao M."/>
            <person name="McDermott J."/>
            <person name="Samudrala R."/>
            <person name="Wang J."/>
            <person name="Wong G.K."/>
            <person name="Yang H."/>
        </authorList>
    </citation>
    <scope>NUCLEOTIDE SEQUENCE [LARGE SCALE GENOMIC DNA]</scope>
</reference>
<organism evidence="2">
    <name type="scientific">Oryza sativa subsp. japonica</name>
    <name type="common">Rice</name>
    <dbReference type="NCBI Taxonomy" id="39947"/>
    <lineage>
        <taxon>Eukaryota</taxon>
        <taxon>Viridiplantae</taxon>
        <taxon>Streptophyta</taxon>
        <taxon>Embryophyta</taxon>
        <taxon>Tracheophyta</taxon>
        <taxon>Spermatophyta</taxon>
        <taxon>Magnoliopsida</taxon>
        <taxon>Liliopsida</taxon>
        <taxon>Poales</taxon>
        <taxon>Poaceae</taxon>
        <taxon>BOP clade</taxon>
        <taxon>Oryzoideae</taxon>
        <taxon>Oryzeae</taxon>
        <taxon>Oryzinae</taxon>
        <taxon>Oryza</taxon>
        <taxon>Oryza sativa</taxon>
    </lineage>
</organism>